<organism evidence="3 4">
    <name type="scientific">Prorocentrum cordatum</name>
    <dbReference type="NCBI Taxonomy" id="2364126"/>
    <lineage>
        <taxon>Eukaryota</taxon>
        <taxon>Sar</taxon>
        <taxon>Alveolata</taxon>
        <taxon>Dinophyceae</taxon>
        <taxon>Prorocentrales</taxon>
        <taxon>Prorocentraceae</taxon>
        <taxon>Prorocentrum</taxon>
    </lineage>
</organism>
<reference evidence="3" key="1">
    <citation type="submission" date="2023-10" db="EMBL/GenBank/DDBJ databases">
        <authorList>
            <person name="Chen Y."/>
            <person name="Shah S."/>
            <person name="Dougan E. K."/>
            <person name="Thang M."/>
            <person name="Chan C."/>
        </authorList>
    </citation>
    <scope>NUCLEOTIDE SEQUENCE [LARGE SCALE GENOMIC DNA]</scope>
</reference>
<feature type="transmembrane region" description="Helical" evidence="2">
    <location>
        <begin position="384"/>
        <end position="406"/>
    </location>
</feature>
<feature type="region of interest" description="Disordered" evidence="1">
    <location>
        <begin position="1"/>
        <end position="30"/>
    </location>
</feature>
<evidence type="ECO:0000256" key="2">
    <source>
        <dbReference type="SAM" id="Phobius"/>
    </source>
</evidence>
<sequence length="559" mass="60489">MLAACANARDVSGRRAASPSSMSLGGEGSVQGAIDQVERRAARNLEASNAAIAAHIGALSERLNRVEKGQREAALIPLSERATPVLPSPVQTRRQHDEVPDVGAAVDGRNKRAVAEEGTTAIRSLDPDEQQRSYAEFIATTQKNLNCIGVHSWSLCAATRVNATCAGSCLALMPSLLLLLVQCVVLHAMSLESLHPACSRNSDCRVGMWCAPSRSFDGLTRSPGMCDDCRWAGRLEGQEYEGLPSRYNAEAYAVMTASDLAVGETLSDAVAHCDAYDAEPDRCDFLKDFHEQFTLAPFVVFVCTTGLMLALVVVDMDRQAQIADVFAYRERSRSGRFSGPFITALAWLIFNLRKFVLPGAVVYAFSALVLAGPPTPGVSLPVSFVLNGLAVGFIYNVDSLLALAFLDENAQALVREAFADMEAHEELEGKPDVMNARVLPYFFHRFLAVCFVCLIILNVLTTEALMDSLSLFRLDWDELPGKFVSNPVAKSCTNVVTTLGTSTIIVITFAAVLWSVTHQISASCRRWGPLDVIFAPLVALLTMPVLSYVLLQIGYASIG</sequence>
<feature type="transmembrane region" description="Helical" evidence="2">
    <location>
        <begin position="528"/>
        <end position="551"/>
    </location>
</feature>
<evidence type="ECO:0000313" key="4">
    <source>
        <dbReference type="Proteomes" id="UP001189429"/>
    </source>
</evidence>
<dbReference type="EMBL" id="CAUYUJ010015278">
    <property type="protein sequence ID" value="CAK0851902.1"/>
    <property type="molecule type" value="Genomic_DNA"/>
</dbReference>
<feature type="transmembrane region" description="Helical" evidence="2">
    <location>
        <begin position="355"/>
        <end position="372"/>
    </location>
</feature>
<keyword evidence="2" id="KW-1133">Transmembrane helix</keyword>
<keyword evidence="2" id="KW-0812">Transmembrane</keyword>
<keyword evidence="2" id="KW-0472">Membrane</keyword>
<dbReference type="Proteomes" id="UP001189429">
    <property type="component" value="Unassembled WGS sequence"/>
</dbReference>
<evidence type="ECO:0000256" key="1">
    <source>
        <dbReference type="SAM" id="MobiDB-lite"/>
    </source>
</evidence>
<feature type="transmembrane region" description="Helical" evidence="2">
    <location>
        <begin position="334"/>
        <end position="350"/>
    </location>
</feature>
<feature type="transmembrane region" description="Helical" evidence="2">
    <location>
        <begin position="495"/>
        <end position="516"/>
    </location>
</feature>
<comment type="caution">
    <text evidence="3">The sequence shown here is derived from an EMBL/GenBank/DDBJ whole genome shotgun (WGS) entry which is preliminary data.</text>
</comment>
<gene>
    <name evidence="3" type="ORF">PCOR1329_LOCUS43897</name>
</gene>
<proteinExistence type="predicted"/>
<name>A0ABN9TZU7_9DINO</name>
<evidence type="ECO:0000313" key="3">
    <source>
        <dbReference type="EMBL" id="CAK0851902.1"/>
    </source>
</evidence>
<protein>
    <submittedName>
        <fullName evidence="3">Uncharacterized protein</fullName>
    </submittedName>
</protein>
<keyword evidence="4" id="KW-1185">Reference proteome</keyword>
<feature type="transmembrane region" description="Helical" evidence="2">
    <location>
        <begin position="295"/>
        <end position="314"/>
    </location>
</feature>
<feature type="transmembrane region" description="Helical" evidence="2">
    <location>
        <begin position="446"/>
        <end position="466"/>
    </location>
</feature>
<accession>A0ABN9TZU7</accession>